<reference evidence="1 2" key="1">
    <citation type="journal article" date="2007" name="Proc. Natl. Acad. Sci. U.S.A.">
        <title>The genome of Syntrophus aciditrophicus: life at the thermodynamic limit of microbial growth.</title>
        <authorList>
            <person name="McInerney M.J."/>
            <person name="Rohlin L."/>
            <person name="Mouttaki H."/>
            <person name="Kim U."/>
            <person name="Krupp R.S."/>
            <person name="Rios-Hernandez L."/>
            <person name="Sieber J."/>
            <person name="Struchtemeyer C.G."/>
            <person name="Bhattacharyya A."/>
            <person name="Campbell J.W."/>
            <person name="Gunsalus R.P."/>
        </authorList>
    </citation>
    <scope>NUCLEOTIDE SEQUENCE [LARGE SCALE GENOMIC DNA]</scope>
    <source>
        <strain evidence="1 2">SB</strain>
    </source>
</reference>
<organism evidence="1 2">
    <name type="scientific">Syntrophus aciditrophicus (strain SB)</name>
    <dbReference type="NCBI Taxonomy" id="56780"/>
    <lineage>
        <taxon>Bacteria</taxon>
        <taxon>Pseudomonadati</taxon>
        <taxon>Thermodesulfobacteriota</taxon>
        <taxon>Syntrophia</taxon>
        <taxon>Syntrophales</taxon>
        <taxon>Syntrophaceae</taxon>
        <taxon>Syntrophus</taxon>
    </lineage>
</organism>
<protein>
    <submittedName>
        <fullName evidence="1">Transposase</fullName>
    </submittedName>
</protein>
<evidence type="ECO:0000313" key="1">
    <source>
        <dbReference type="EMBL" id="ABC76616.1"/>
    </source>
</evidence>
<evidence type="ECO:0000313" key="2">
    <source>
        <dbReference type="Proteomes" id="UP000001933"/>
    </source>
</evidence>
<dbReference type="EMBL" id="CP000252">
    <property type="protein sequence ID" value="ABC76616.1"/>
    <property type="molecule type" value="Genomic_DNA"/>
</dbReference>
<dbReference type="AlphaFoldDB" id="Q2LRA5"/>
<name>Q2LRA5_SYNAS</name>
<dbReference type="KEGG" id="sat:SYN_03134"/>
<proteinExistence type="predicted"/>
<keyword evidence="2" id="KW-1185">Reference proteome</keyword>
<gene>
    <name evidence="1" type="ORF">SYN_03134</name>
</gene>
<accession>Q2LRA5</accession>
<dbReference type="Proteomes" id="UP000001933">
    <property type="component" value="Chromosome"/>
</dbReference>
<sequence>MDWASRIAHFWRRSNTMDSSCCVDELEEAMNQYICPEILKRNREASLLLLYSQKLSIAEALQSAWIKKVVGWKMSLSEGYGKASNMMIFI</sequence>
<dbReference type="InParanoid" id="Q2LRA5"/>
<dbReference type="STRING" id="56780.SYN_03134"/>
<dbReference type="HOGENOM" id="CLU_2439684_0_0_7"/>